<evidence type="ECO:0000256" key="6">
    <source>
        <dbReference type="ARBA" id="ARBA00023027"/>
    </source>
</evidence>
<reference evidence="11" key="1">
    <citation type="submission" date="2021-10" db="EMBL/GenBank/DDBJ databases">
        <title>Tropical sea cucumber genome reveals ecological adaptation and Cuvierian tubules defense mechanism.</title>
        <authorList>
            <person name="Chen T."/>
        </authorList>
    </citation>
    <scope>NUCLEOTIDE SEQUENCE</scope>
    <source>
        <strain evidence="11">Nanhai2018</strain>
        <tissue evidence="11">Muscle</tissue>
    </source>
</reference>
<dbReference type="GO" id="GO:0003974">
    <property type="term" value="F:UDP-N-acetylglucosamine 4-epimerase activity"/>
    <property type="evidence" value="ECO:0007669"/>
    <property type="project" value="UniProtKB-EC"/>
</dbReference>
<evidence type="ECO:0000259" key="10">
    <source>
        <dbReference type="Pfam" id="PF16363"/>
    </source>
</evidence>
<dbReference type="EC" id="5.1.3.2" evidence="9"/>
<dbReference type="SUPFAM" id="SSF51735">
    <property type="entry name" value="NAD(P)-binding Rossmann-fold domains"/>
    <property type="match status" value="1"/>
</dbReference>
<keyword evidence="7" id="KW-0299">Galactose metabolism</keyword>
<dbReference type="AlphaFoldDB" id="A0A9Q1BWM3"/>
<evidence type="ECO:0000256" key="7">
    <source>
        <dbReference type="ARBA" id="ARBA00023144"/>
    </source>
</evidence>
<name>A0A9Q1BWM3_HOLLE</name>
<accession>A0A9Q1BWM3</accession>
<feature type="domain" description="NAD(P)-binding" evidence="10">
    <location>
        <begin position="11"/>
        <end position="338"/>
    </location>
</feature>
<evidence type="ECO:0000256" key="5">
    <source>
        <dbReference type="ARBA" id="ARBA00004947"/>
    </source>
</evidence>
<evidence type="ECO:0000256" key="4">
    <source>
        <dbReference type="ARBA" id="ARBA00002760"/>
    </source>
</evidence>
<dbReference type="PRINTS" id="PR01713">
    <property type="entry name" value="NUCEPIMERASE"/>
</dbReference>
<keyword evidence="8 9" id="KW-0413">Isomerase</keyword>
<evidence type="ECO:0000256" key="3">
    <source>
        <dbReference type="ARBA" id="ARBA00001911"/>
    </source>
</evidence>
<evidence type="ECO:0000313" key="11">
    <source>
        <dbReference type="EMBL" id="KAJ8033934.1"/>
    </source>
</evidence>
<sequence length="353" mass="39208">MASGNTEAAVLVTGGAGYIGSHTVVELLEKNYNVVVIDNCSNAVKSQNCKAESICRIEKFTNKTIQFYDVDLLDVESLRKVFQKHSFFSVIHFAGLKAVGESNEIPLKYYRVNIAGTLNLLDMMKEFKVNNIVFSSSATVYGSPNYLPMDEKHPVGQNLTNCYGRTKYFLEQLLTDVYNAEKDWNVIILRYFNPVGSHKSGQIGEDPSGPPNNLMPYVAQVAGGRREALNVFGNDYDTLDGTGVRDYIHVIDLALGHLAALKKLKENCGLKIYNLGSGVPYSVLQMVAAFEKASGKKINYKIAPRRSGDLASVYGDASLAEKELNWKATRGLDEMCEDLWRWQCQNPKGFNTP</sequence>
<proteinExistence type="inferred from homology"/>
<gene>
    <name evidence="11" type="ORF">HOLleu_24322</name>
</gene>
<dbReference type="GO" id="GO:0033499">
    <property type="term" value="P:galactose catabolic process via UDP-galactose, Leloir pathway"/>
    <property type="evidence" value="ECO:0007669"/>
    <property type="project" value="TreeGrafter"/>
</dbReference>
<comment type="catalytic activity">
    <reaction evidence="1">
        <text>UDP-N-acetyl-alpha-D-glucosamine = UDP-N-acetyl-alpha-D-galactosamine</text>
        <dbReference type="Rhea" id="RHEA:20517"/>
        <dbReference type="ChEBI" id="CHEBI:57705"/>
        <dbReference type="ChEBI" id="CHEBI:67138"/>
        <dbReference type="EC" id="5.1.3.7"/>
    </reaction>
</comment>
<keyword evidence="9" id="KW-0119">Carbohydrate metabolism</keyword>
<dbReference type="Gene3D" id="3.90.25.10">
    <property type="entry name" value="UDP-galactose 4-epimerase, domain 1"/>
    <property type="match status" value="1"/>
</dbReference>
<evidence type="ECO:0000313" key="12">
    <source>
        <dbReference type="Proteomes" id="UP001152320"/>
    </source>
</evidence>
<comment type="subunit">
    <text evidence="9">Homodimer.</text>
</comment>
<evidence type="ECO:0000256" key="9">
    <source>
        <dbReference type="RuleBase" id="RU366046"/>
    </source>
</evidence>
<dbReference type="InterPro" id="IPR005886">
    <property type="entry name" value="UDP_G4E"/>
</dbReference>
<comment type="caution">
    <text evidence="11">The sequence shown here is derived from an EMBL/GenBank/DDBJ whole genome shotgun (WGS) entry which is preliminary data.</text>
</comment>
<comment type="catalytic activity">
    <reaction evidence="2 9">
        <text>UDP-alpha-D-glucose = UDP-alpha-D-galactose</text>
        <dbReference type="Rhea" id="RHEA:22168"/>
        <dbReference type="ChEBI" id="CHEBI:58885"/>
        <dbReference type="ChEBI" id="CHEBI:66914"/>
        <dbReference type="EC" id="5.1.3.2"/>
    </reaction>
</comment>
<keyword evidence="6 9" id="KW-0520">NAD</keyword>
<dbReference type="PANTHER" id="PTHR43725:SF47">
    <property type="entry name" value="UDP-GLUCOSE 4-EPIMERASE"/>
    <property type="match status" value="1"/>
</dbReference>
<dbReference type="Gene3D" id="3.40.50.720">
    <property type="entry name" value="NAD(P)-binding Rossmann-like Domain"/>
    <property type="match status" value="1"/>
</dbReference>
<keyword evidence="12" id="KW-1185">Reference proteome</keyword>
<comment type="cofactor">
    <cofactor evidence="3 9">
        <name>NAD(+)</name>
        <dbReference type="ChEBI" id="CHEBI:57540"/>
    </cofactor>
</comment>
<dbReference type="Pfam" id="PF16363">
    <property type="entry name" value="GDP_Man_Dehyd"/>
    <property type="match status" value="1"/>
</dbReference>
<dbReference type="GO" id="GO:0003978">
    <property type="term" value="F:UDP-glucose 4-epimerase activity"/>
    <property type="evidence" value="ECO:0007669"/>
    <property type="project" value="UniProtKB-UniRule"/>
</dbReference>
<dbReference type="GO" id="GO:0005829">
    <property type="term" value="C:cytosol"/>
    <property type="evidence" value="ECO:0007669"/>
    <property type="project" value="TreeGrafter"/>
</dbReference>
<dbReference type="CDD" id="cd05247">
    <property type="entry name" value="UDP_G4E_1_SDR_e"/>
    <property type="match status" value="1"/>
</dbReference>
<dbReference type="InterPro" id="IPR036291">
    <property type="entry name" value="NAD(P)-bd_dom_sf"/>
</dbReference>
<evidence type="ECO:0000256" key="2">
    <source>
        <dbReference type="ARBA" id="ARBA00000083"/>
    </source>
</evidence>
<dbReference type="PANTHER" id="PTHR43725">
    <property type="entry name" value="UDP-GLUCOSE 4-EPIMERASE"/>
    <property type="match status" value="1"/>
</dbReference>
<comment type="function">
    <text evidence="4">Catalyzes two distinct but analogous reactions: the reversible epimerization of UDP-glucose to UDP-galactose and the reversible epimerization of UDP-N-acetylglucosamine to UDP-N-acetylgalactosamine. The reaction with UDP-Gal plays a critical role in the Leloir pathway of galactose catabolism in which galactose is converted to the glycolytic intermediate glucose 6-phosphate. It contributes to the catabolism of dietary galactose and enables the endogenous biosynthesis of both UDP-Gal and UDP-GalNAc when exogenous sources are limited. Both UDP-sugar interconversions are important in the synthesis of glycoproteins and glycolipids.</text>
</comment>
<evidence type="ECO:0000256" key="1">
    <source>
        <dbReference type="ARBA" id="ARBA00000014"/>
    </source>
</evidence>
<organism evidence="11 12">
    <name type="scientific">Holothuria leucospilota</name>
    <name type="common">Black long sea cucumber</name>
    <name type="synonym">Mertensiothuria leucospilota</name>
    <dbReference type="NCBI Taxonomy" id="206669"/>
    <lineage>
        <taxon>Eukaryota</taxon>
        <taxon>Metazoa</taxon>
        <taxon>Echinodermata</taxon>
        <taxon>Eleutherozoa</taxon>
        <taxon>Echinozoa</taxon>
        <taxon>Holothuroidea</taxon>
        <taxon>Aspidochirotacea</taxon>
        <taxon>Aspidochirotida</taxon>
        <taxon>Holothuriidae</taxon>
        <taxon>Holothuria</taxon>
    </lineage>
</organism>
<protein>
    <recommendedName>
        <fullName evidence="9">UDP-glucose 4-epimerase</fullName>
        <ecNumber evidence="9">5.1.3.2</ecNumber>
    </recommendedName>
</protein>
<dbReference type="OrthoDB" id="9402762at2759"/>
<dbReference type="Proteomes" id="UP001152320">
    <property type="component" value="Chromosome 11"/>
</dbReference>
<evidence type="ECO:0000256" key="8">
    <source>
        <dbReference type="ARBA" id="ARBA00023235"/>
    </source>
</evidence>
<dbReference type="NCBIfam" id="NF007956">
    <property type="entry name" value="PRK10675.1"/>
    <property type="match status" value="1"/>
</dbReference>
<comment type="similarity">
    <text evidence="9">Belongs to the NAD(P)-dependent epimerase/dehydratase family.</text>
</comment>
<dbReference type="InterPro" id="IPR016040">
    <property type="entry name" value="NAD(P)-bd_dom"/>
</dbReference>
<dbReference type="EMBL" id="JAIZAY010000011">
    <property type="protein sequence ID" value="KAJ8033934.1"/>
    <property type="molecule type" value="Genomic_DNA"/>
</dbReference>
<dbReference type="NCBIfam" id="TIGR01179">
    <property type="entry name" value="galE"/>
    <property type="match status" value="1"/>
</dbReference>
<comment type="pathway">
    <text evidence="5 9">Carbohydrate metabolism; galactose metabolism.</text>
</comment>